<keyword evidence="3" id="KW-1185">Reference proteome</keyword>
<evidence type="ECO:0000256" key="1">
    <source>
        <dbReference type="SAM" id="Phobius"/>
    </source>
</evidence>
<organism evidence="2 3">
    <name type="scientific">Hibiscus sabdariffa</name>
    <name type="common">roselle</name>
    <dbReference type="NCBI Taxonomy" id="183260"/>
    <lineage>
        <taxon>Eukaryota</taxon>
        <taxon>Viridiplantae</taxon>
        <taxon>Streptophyta</taxon>
        <taxon>Embryophyta</taxon>
        <taxon>Tracheophyta</taxon>
        <taxon>Spermatophyta</taxon>
        <taxon>Magnoliopsida</taxon>
        <taxon>eudicotyledons</taxon>
        <taxon>Gunneridae</taxon>
        <taxon>Pentapetalae</taxon>
        <taxon>rosids</taxon>
        <taxon>malvids</taxon>
        <taxon>Malvales</taxon>
        <taxon>Malvaceae</taxon>
        <taxon>Malvoideae</taxon>
        <taxon>Hibiscus</taxon>
    </lineage>
</organism>
<gene>
    <name evidence="2" type="ORF">V6N12_019184</name>
</gene>
<dbReference type="EMBL" id="JBBPBM010001693">
    <property type="protein sequence ID" value="KAK8482586.1"/>
    <property type="molecule type" value="Genomic_DNA"/>
</dbReference>
<sequence>GAGPWDALFGGGNIPAFILASFCALAAGIIATLRLPDLSSSFKSSGFHFG</sequence>
<keyword evidence="1" id="KW-1133">Transmembrane helix</keyword>
<evidence type="ECO:0000313" key="3">
    <source>
        <dbReference type="Proteomes" id="UP001472677"/>
    </source>
</evidence>
<name>A0ABR1ZPH4_9ROSI</name>
<protein>
    <recommendedName>
        <fullName evidence="4">MFS transporter</fullName>
    </recommendedName>
</protein>
<keyword evidence="1" id="KW-0812">Transmembrane</keyword>
<feature type="transmembrane region" description="Helical" evidence="1">
    <location>
        <begin position="14"/>
        <end position="35"/>
    </location>
</feature>
<reference evidence="2 3" key="1">
    <citation type="journal article" date="2024" name="G3 (Bethesda)">
        <title>Genome assembly of Hibiscus sabdariffa L. provides insights into metabolisms of medicinal natural products.</title>
        <authorList>
            <person name="Kim T."/>
        </authorList>
    </citation>
    <scope>NUCLEOTIDE SEQUENCE [LARGE SCALE GENOMIC DNA]</scope>
    <source>
        <strain evidence="2">TK-2024</strain>
        <tissue evidence="2">Old leaves</tissue>
    </source>
</reference>
<accession>A0ABR1ZPH4</accession>
<evidence type="ECO:0000313" key="2">
    <source>
        <dbReference type="EMBL" id="KAK8482586.1"/>
    </source>
</evidence>
<keyword evidence="1" id="KW-0472">Membrane</keyword>
<dbReference type="Proteomes" id="UP001472677">
    <property type="component" value="Unassembled WGS sequence"/>
</dbReference>
<proteinExistence type="predicted"/>
<evidence type="ECO:0008006" key="4">
    <source>
        <dbReference type="Google" id="ProtNLM"/>
    </source>
</evidence>
<feature type="non-terminal residue" evidence="2">
    <location>
        <position position="1"/>
    </location>
</feature>
<comment type="caution">
    <text evidence="2">The sequence shown here is derived from an EMBL/GenBank/DDBJ whole genome shotgun (WGS) entry which is preliminary data.</text>
</comment>